<dbReference type="InterPro" id="IPR036680">
    <property type="entry name" value="SPOR-like_sf"/>
</dbReference>
<dbReference type="SUPFAM" id="SSF50685">
    <property type="entry name" value="Barwin-like endoglucanases"/>
    <property type="match status" value="1"/>
</dbReference>
<evidence type="ECO:0000259" key="7">
    <source>
        <dbReference type="Pfam" id="PF03330"/>
    </source>
</evidence>
<dbReference type="PANTHER" id="PTHR34183:SF8">
    <property type="entry name" value="ENDOLYTIC PEPTIDOGLYCAN TRANSGLYCOSYLASE RLPA-RELATED"/>
    <property type="match status" value="1"/>
</dbReference>
<dbReference type="AlphaFoldDB" id="A0A7H0LNN7"/>
<dbReference type="Gene3D" id="2.40.40.10">
    <property type="entry name" value="RlpA-like domain"/>
    <property type="match status" value="1"/>
</dbReference>
<protein>
    <recommendedName>
        <fullName evidence="4">Endolytic peptidoglycan transglycosylase RlpA</fullName>
        <ecNumber evidence="4">4.2.2.-</ecNumber>
    </recommendedName>
</protein>
<keyword evidence="10" id="KW-1185">Reference proteome</keyword>
<keyword evidence="3 4" id="KW-0961">Cell wall biogenesis/degradation</keyword>
<evidence type="ECO:0000256" key="5">
    <source>
        <dbReference type="RuleBase" id="RU003495"/>
    </source>
</evidence>
<dbReference type="GO" id="GO:0042834">
    <property type="term" value="F:peptidoglycan binding"/>
    <property type="evidence" value="ECO:0007669"/>
    <property type="project" value="InterPro"/>
</dbReference>
<dbReference type="PANTHER" id="PTHR34183">
    <property type="entry name" value="ENDOLYTIC PEPTIDOGLYCAN TRANSGLYCOSYLASE RLPA"/>
    <property type="match status" value="1"/>
</dbReference>
<dbReference type="KEGG" id="spap:H3Z74_09155"/>
<evidence type="ECO:0000313" key="9">
    <source>
        <dbReference type="EMBL" id="QNQ11290.1"/>
    </source>
</evidence>
<sequence>MPSGPGPRGTSGEQQRYDEVGFASWYGEEVGGGRTASGEPFNPDAITAAHNSLPLGSFVEVTALDSGRTIVVLVNDRGPGAGDRLIDLSRGAAQSLGLNGLAPVRVRLVNPPLPEQIALRQGRAASQRIDAPPTLLTALRRKLPARAAATPPQPVRGRPVPANRASANPLAANPVPVRGAAVRAAPGASYAPPGEVRQRPAPPPEQPRQRPVAAPRGGPGLYVQVAALSNAGRAKALATQLGGRVEMAGSIFRVQIGPFANNALAQRARDDVARRGYGDARIVKTN</sequence>
<dbReference type="InterPro" id="IPR007730">
    <property type="entry name" value="SPOR-like_dom"/>
</dbReference>
<comment type="similarity">
    <text evidence="4 5">Belongs to the RlpA family.</text>
</comment>
<comment type="function">
    <text evidence="4">Lytic transglycosylase with a strong preference for naked glycan strands that lack stem peptides.</text>
</comment>
<dbReference type="GO" id="GO:0071555">
    <property type="term" value="P:cell wall organization"/>
    <property type="evidence" value="ECO:0007669"/>
    <property type="project" value="UniProtKB-KW"/>
</dbReference>
<feature type="region of interest" description="Disordered" evidence="6">
    <location>
        <begin position="144"/>
        <end position="218"/>
    </location>
</feature>
<proteinExistence type="inferred from homology"/>
<dbReference type="GO" id="GO:0000270">
    <property type="term" value="P:peptidoglycan metabolic process"/>
    <property type="evidence" value="ECO:0007669"/>
    <property type="project" value="UniProtKB-UniRule"/>
</dbReference>
<dbReference type="HAMAP" id="MF_02071">
    <property type="entry name" value="RlpA"/>
    <property type="match status" value="1"/>
</dbReference>
<evidence type="ECO:0000256" key="3">
    <source>
        <dbReference type="ARBA" id="ARBA00023316"/>
    </source>
</evidence>
<accession>A0A7H0LNN7</accession>
<dbReference type="NCBIfam" id="TIGR00413">
    <property type="entry name" value="rlpA"/>
    <property type="match status" value="1"/>
</dbReference>
<keyword evidence="2 4" id="KW-0456">Lyase</keyword>
<dbReference type="Pfam" id="PF05036">
    <property type="entry name" value="SPOR"/>
    <property type="match status" value="1"/>
</dbReference>
<gene>
    <name evidence="4" type="primary">rlpA</name>
    <name evidence="9" type="ORF">H3Z74_09155</name>
</gene>
<dbReference type="Pfam" id="PF03330">
    <property type="entry name" value="DPBB_1"/>
    <property type="match status" value="1"/>
</dbReference>
<dbReference type="EMBL" id="CP061038">
    <property type="protein sequence ID" value="QNQ11290.1"/>
    <property type="molecule type" value="Genomic_DNA"/>
</dbReference>
<dbReference type="Proteomes" id="UP000516148">
    <property type="component" value="Chromosome"/>
</dbReference>
<evidence type="ECO:0000256" key="4">
    <source>
        <dbReference type="HAMAP-Rule" id="MF_02071"/>
    </source>
</evidence>
<feature type="compositionally biased region" description="Low complexity" evidence="6">
    <location>
        <begin position="171"/>
        <end position="188"/>
    </location>
</feature>
<evidence type="ECO:0000256" key="2">
    <source>
        <dbReference type="ARBA" id="ARBA00023239"/>
    </source>
</evidence>
<dbReference type="InterPro" id="IPR009009">
    <property type="entry name" value="RlpA-like_DPBB"/>
</dbReference>
<dbReference type="Gene3D" id="3.30.70.1070">
    <property type="entry name" value="Sporulation related repeat"/>
    <property type="match status" value="1"/>
</dbReference>
<feature type="domain" description="RlpA-like protein double-psi beta-barrel" evidence="7">
    <location>
        <begin position="20"/>
        <end position="105"/>
    </location>
</feature>
<evidence type="ECO:0000256" key="1">
    <source>
        <dbReference type="ARBA" id="ARBA00022729"/>
    </source>
</evidence>
<dbReference type="InterPro" id="IPR012997">
    <property type="entry name" value="RplA"/>
</dbReference>
<dbReference type="EC" id="4.2.2.-" evidence="4"/>
<dbReference type="InterPro" id="IPR034718">
    <property type="entry name" value="RlpA"/>
</dbReference>
<evidence type="ECO:0000313" key="10">
    <source>
        <dbReference type="Proteomes" id="UP000516148"/>
    </source>
</evidence>
<evidence type="ECO:0000256" key="6">
    <source>
        <dbReference type="SAM" id="MobiDB-lite"/>
    </source>
</evidence>
<evidence type="ECO:0000259" key="8">
    <source>
        <dbReference type="Pfam" id="PF05036"/>
    </source>
</evidence>
<dbReference type="GO" id="GO:0008932">
    <property type="term" value="F:lytic endotransglycosylase activity"/>
    <property type="evidence" value="ECO:0007669"/>
    <property type="project" value="UniProtKB-UniRule"/>
</dbReference>
<organism evidence="9 10">
    <name type="scientific">Sphingomonas alpina</name>
    <dbReference type="NCBI Taxonomy" id="653931"/>
    <lineage>
        <taxon>Bacteria</taxon>
        <taxon>Pseudomonadati</taxon>
        <taxon>Pseudomonadota</taxon>
        <taxon>Alphaproteobacteria</taxon>
        <taxon>Sphingomonadales</taxon>
        <taxon>Sphingomonadaceae</taxon>
        <taxon>Sphingomonas</taxon>
    </lineage>
</organism>
<keyword evidence="1" id="KW-0732">Signal</keyword>
<dbReference type="RefSeq" id="WP_187763573.1">
    <property type="nucleotide sequence ID" value="NZ_CP061038.1"/>
</dbReference>
<name>A0A7H0LNN7_9SPHN</name>
<dbReference type="SUPFAM" id="SSF110997">
    <property type="entry name" value="Sporulation related repeat"/>
    <property type="match status" value="1"/>
</dbReference>
<dbReference type="CDD" id="cd22268">
    <property type="entry name" value="DPBB_RlpA-like"/>
    <property type="match status" value="1"/>
</dbReference>
<reference evidence="9 10" key="1">
    <citation type="submission" date="2020-09" db="EMBL/GenBank/DDBJ databases">
        <title>Sphingomonas sp., a new species isolated from pork steak.</title>
        <authorList>
            <person name="Heidler von Heilborn D."/>
        </authorList>
    </citation>
    <scope>NUCLEOTIDE SEQUENCE [LARGE SCALE GENOMIC DNA]</scope>
    <source>
        <strain evidence="10">S8-3T</strain>
    </source>
</reference>
<dbReference type="InterPro" id="IPR036908">
    <property type="entry name" value="RlpA-like_sf"/>
</dbReference>
<feature type="domain" description="SPOR" evidence="8">
    <location>
        <begin position="220"/>
        <end position="279"/>
    </location>
</feature>